<dbReference type="InterPro" id="IPR016024">
    <property type="entry name" value="ARM-type_fold"/>
</dbReference>
<keyword evidence="2" id="KW-1185">Reference proteome</keyword>
<protein>
    <submittedName>
        <fullName evidence="1">HEAT repeat-containing protein</fullName>
    </submittedName>
</protein>
<dbReference type="Proteomes" id="UP000199182">
    <property type="component" value="Unassembled WGS sequence"/>
</dbReference>
<dbReference type="STRING" id="258515.SAMN05192585_10342"/>
<proteinExistence type="predicted"/>
<dbReference type="AlphaFoldDB" id="A0A1G9V393"/>
<evidence type="ECO:0000313" key="2">
    <source>
        <dbReference type="Proteomes" id="UP000199182"/>
    </source>
</evidence>
<dbReference type="RefSeq" id="WP_092637755.1">
    <property type="nucleotide sequence ID" value="NZ_FNID01000003.1"/>
</dbReference>
<sequence>MANDKKIQGILELGQKGKLDKVLSYCGNKDPELREGGAMALQYIKHEDSFNQLIIMLHDPVADVRAAAANSLGFSGRKAGIEHLRHQMNKDTDANVKANCQKSIASLNANGR</sequence>
<dbReference type="SUPFAM" id="SSF48371">
    <property type="entry name" value="ARM repeat"/>
    <property type="match status" value="1"/>
</dbReference>
<dbReference type="Pfam" id="PF13646">
    <property type="entry name" value="HEAT_2"/>
    <property type="match status" value="1"/>
</dbReference>
<dbReference type="InterPro" id="IPR011989">
    <property type="entry name" value="ARM-like"/>
</dbReference>
<dbReference type="Gene3D" id="1.25.10.10">
    <property type="entry name" value="Leucine-rich Repeat Variant"/>
    <property type="match status" value="1"/>
</dbReference>
<reference evidence="1 2" key="1">
    <citation type="submission" date="2016-10" db="EMBL/GenBank/DDBJ databases">
        <authorList>
            <person name="de Groot N.N."/>
        </authorList>
    </citation>
    <scope>NUCLEOTIDE SEQUENCE [LARGE SCALE GENOMIC DNA]</scope>
    <source>
        <strain evidence="1 2">CGMCC 1.5012</strain>
    </source>
</reference>
<evidence type="ECO:0000313" key="1">
    <source>
        <dbReference type="EMBL" id="SDM66712.1"/>
    </source>
</evidence>
<gene>
    <name evidence="1" type="ORF">SAMN05192585_10342</name>
</gene>
<organism evidence="1 2">
    <name type="scientific">Acetanaerobacterium elongatum</name>
    <dbReference type="NCBI Taxonomy" id="258515"/>
    <lineage>
        <taxon>Bacteria</taxon>
        <taxon>Bacillati</taxon>
        <taxon>Bacillota</taxon>
        <taxon>Clostridia</taxon>
        <taxon>Eubacteriales</taxon>
        <taxon>Oscillospiraceae</taxon>
        <taxon>Acetanaerobacterium</taxon>
    </lineage>
</organism>
<name>A0A1G9V393_9FIRM</name>
<dbReference type="EMBL" id="FNID01000003">
    <property type="protein sequence ID" value="SDM66712.1"/>
    <property type="molecule type" value="Genomic_DNA"/>
</dbReference>
<accession>A0A1G9V393</accession>